<dbReference type="InterPro" id="IPR036188">
    <property type="entry name" value="FAD/NAD-bd_sf"/>
</dbReference>
<evidence type="ECO:0000256" key="2">
    <source>
        <dbReference type="ARBA" id="ARBA00005272"/>
    </source>
</evidence>
<dbReference type="Proteomes" id="UP001602245">
    <property type="component" value="Unassembled WGS sequence"/>
</dbReference>
<reference evidence="7 8" key="1">
    <citation type="submission" date="2024-10" db="EMBL/GenBank/DDBJ databases">
        <title>The Natural Products Discovery Center: Release of the First 8490 Sequenced Strains for Exploring Actinobacteria Biosynthetic Diversity.</title>
        <authorList>
            <person name="Kalkreuter E."/>
            <person name="Kautsar S.A."/>
            <person name="Yang D."/>
            <person name="Bader C.D."/>
            <person name="Teijaro C.N."/>
            <person name="Fluegel L."/>
            <person name="Davis C.M."/>
            <person name="Simpson J.R."/>
            <person name="Lauterbach L."/>
            <person name="Steele A.D."/>
            <person name="Gui C."/>
            <person name="Meng S."/>
            <person name="Li G."/>
            <person name="Viehrig K."/>
            <person name="Ye F."/>
            <person name="Su P."/>
            <person name="Kiefer A.F."/>
            <person name="Nichols A."/>
            <person name="Cepeda A.J."/>
            <person name="Yan W."/>
            <person name="Fan B."/>
            <person name="Jiang Y."/>
            <person name="Adhikari A."/>
            <person name="Zheng C.-J."/>
            <person name="Schuster L."/>
            <person name="Cowan T.M."/>
            <person name="Smanski M.J."/>
            <person name="Chevrette M.G."/>
            <person name="De Carvalho L.P.S."/>
            <person name="Shen B."/>
        </authorList>
    </citation>
    <scope>NUCLEOTIDE SEQUENCE [LARGE SCALE GENOMIC DNA]</scope>
    <source>
        <strain evidence="7 8">NPDC000087</strain>
    </source>
</reference>
<gene>
    <name evidence="7" type="ORF">ACFY35_47940</name>
</gene>
<evidence type="ECO:0000313" key="8">
    <source>
        <dbReference type="Proteomes" id="UP001602245"/>
    </source>
</evidence>
<keyword evidence="3" id="KW-0285">Flavoprotein</keyword>
<evidence type="ECO:0000256" key="5">
    <source>
        <dbReference type="ARBA" id="ARBA00023002"/>
    </source>
</evidence>
<evidence type="ECO:0000256" key="1">
    <source>
        <dbReference type="ARBA" id="ARBA00001974"/>
    </source>
</evidence>
<dbReference type="InterPro" id="IPR051169">
    <property type="entry name" value="NADH-Q_oxidoreductase"/>
</dbReference>
<keyword evidence="8" id="KW-1185">Reference proteome</keyword>
<accession>A0ABW6WW18</accession>
<keyword evidence="5 7" id="KW-0560">Oxidoreductase</keyword>
<protein>
    <submittedName>
        <fullName evidence="7">NAD(P)/FAD-dependent oxidoreductase</fullName>
        <ecNumber evidence="7">1.6.5.-</ecNumber>
    </submittedName>
</protein>
<comment type="similarity">
    <text evidence="2">Belongs to the NADH dehydrogenase family.</text>
</comment>
<dbReference type="Gene3D" id="3.50.50.100">
    <property type="match status" value="1"/>
</dbReference>
<dbReference type="SUPFAM" id="SSF51905">
    <property type="entry name" value="FAD/NAD(P)-binding domain"/>
    <property type="match status" value="2"/>
</dbReference>
<organism evidence="7 8">
    <name type="scientific">Paractinoplanes globisporus</name>
    <dbReference type="NCBI Taxonomy" id="113565"/>
    <lineage>
        <taxon>Bacteria</taxon>
        <taxon>Bacillati</taxon>
        <taxon>Actinomycetota</taxon>
        <taxon>Actinomycetes</taxon>
        <taxon>Micromonosporales</taxon>
        <taxon>Micromonosporaceae</taxon>
        <taxon>Paractinoplanes</taxon>
    </lineage>
</organism>
<comment type="caution">
    <text evidence="7">The sequence shown here is derived from an EMBL/GenBank/DDBJ whole genome shotgun (WGS) entry which is preliminary data.</text>
</comment>
<dbReference type="PANTHER" id="PTHR42913">
    <property type="entry name" value="APOPTOSIS-INDUCING FACTOR 1"/>
    <property type="match status" value="1"/>
</dbReference>
<evidence type="ECO:0000256" key="4">
    <source>
        <dbReference type="ARBA" id="ARBA00022827"/>
    </source>
</evidence>
<name>A0ABW6WW18_9ACTN</name>
<dbReference type="PRINTS" id="PR00368">
    <property type="entry name" value="FADPNR"/>
</dbReference>
<keyword evidence="4" id="KW-0274">FAD</keyword>
<feature type="domain" description="FAD/NAD(P)-binding" evidence="6">
    <location>
        <begin position="17"/>
        <end position="335"/>
    </location>
</feature>
<dbReference type="InterPro" id="IPR023753">
    <property type="entry name" value="FAD/NAD-binding_dom"/>
</dbReference>
<sequence length="443" mass="47168">MSGTEQPVGQDQHRRTEVVIVGGGFAGIACAKRLSTEPRTHVTLLDRTGYHQFQPLLYQVATAELAASDIRFDLSSMFHRHAHIDVRTAEVVSVDPGAGMVSLADGTSLAADTLVLGVGAQPNFFRTPGADQHAVPLYSLDDADRVRRRLLDLFRDAAEKPERAEDGTLTFVIVGAGPTGVETAGAVAELVHNVMPHVYPHLATAGARVILVDLGHTVLGAFSDEAHTYAVKQLQRRGVELRLGVSVTGVEEDRLTLGDGTTIKTHLVVWGGGEMAAPLAFRSGLGQGRGGRIDVRPDLTVEGFPRVYALGDVANIPGPDGEALPQLGSVAQQAGHWAGGNIIAGLEGGGRQPFHYNDKGIMAMIGRKAAVAEFGAHRHELNGRFAFAAWLGVHAQLLANTGAEVKAFLAWAEDFYVRPAHRSAALLDPGNADKPRIDWNSAE</sequence>
<dbReference type="GO" id="GO:0016491">
    <property type="term" value="F:oxidoreductase activity"/>
    <property type="evidence" value="ECO:0007669"/>
    <property type="project" value="UniProtKB-KW"/>
</dbReference>
<evidence type="ECO:0000259" key="6">
    <source>
        <dbReference type="Pfam" id="PF07992"/>
    </source>
</evidence>
<dbReference type="EMBL" id="JBIAZU010000010">
    <property type="protein sequence ID" value="MFF5297213.1"/>
    <property type="molecule type" value="Genomic_DNA"/>
</dbReference>
<evidence type="ECO:0000256" key="3">
    <source>
        <dbReference type="ARBA" id="ARBA00022630"/>
    </source>
</evidence>
<dbReference type="RefSeq" id="WP_020514082.1">
    <property type="nucleotide sequence ID" value="NZ_JBIAZU010000010.1"/>
</dbReference>
<comment type="cofactor">
    <cofactor evidence="1">
        <name>FAD</name>
        <dbReference type="ChEBI" id="CHEBI:57692"/>
    </cofactor>
</comment>
<dbReference type="Pfam" id="PF07992">
    <property type="entry name" value="Pyr_redox_2"/>
    <property type="match status" value="1"/>
</dbReference>
<proteinExistence type="inferred from homology"/>
<dbReference type="PANTHER" id="PTHR42913:SF3">
    <property type="entry name" value="64 KDA MITOCHONDRIAL NADH DEHYDROGENASE (EUROFUNG)"/>
    <property type="match status" value="1"/>
</dbReference>
<dbReference type="EC" id="1.6.5.-" evidence="7"/>
<dbReference type="PRINTS" id="PR00411">
    <property type="entry name" value="PNDRDTASEI"/>
</dbReference>
<evidence type="ECO:0000313" key="7">
    <source>
        <dbReference type="EMBL" id="MFF5297213.1"/>
    </source>
</evidence>